<dbReference type="EnsemblMetazoa" id="HelroT185831">
    <property type="protein sequence ID" value="HelroP185831"/>
    <property type="gene ID" value="HelroG185831"/>
</dbReference>
<dbReference type="OMA" id="VCLKALW"/>
<comment type="similarity">
    <text evidence="1">Belongs to the CSN7/EIF3M family. CSN7 subfamily.</text>
</comment>
<proteinExistence type="inferred from homology"/>
<dbReference type="GO" id="GO:0071541">
    <property type="term" value="C:eukaryotic translation initiation factor 3 complex, eIF3m"/>
    <property type="evidence" value="ECO:0007669"/>
    <property type="project" value="UniProtKB-UniRule"/>
</dbReference>
<feature type="domain" description="PCI" evidence="6">
    <location>
        <begin position="185"/>
        <end position="344"/>
    </location>
</feature>
<dbReference type="GeneID" id="20210322"/>
<dbReference type="CTD" id="20210322"/>
<organism evidence="8 9">
    <name type="scientific">Helobdella robusta</name>
    <name type="common">Californian leech</name>
    <dbReference type="NCBI Taxonomy" id="6412"/>
    <lineage>
        <taxon>Eukaryota</taxon>
        <taxon>Metazoa</taxon>
        <taxon>Spiralia</taxon>
        <taxon>Lophotrochozoa</taxon>
        <taxon>Annelida</taxon>
        <taxon>Clitellata</taxon>
        <taxon>Hirudinea</taxon>
        <taxon>Rhynchobdellida</taxon>
        <taxon>Glossiphoniidae</taxon>
        <taxon>Helobdella</taxon>
    </lineage>
</organism>
<evidence type="ECO:0000256" key="1">
    <source>
        <dbReference type="ARBA" id="ARBA00008482"/>
    </source>
</evidence>
<dbReference type="GO" id="GO:0001732">
    <property type="term" value="P:formation of cytoplasmic translation initiation complex"/>
    <property type="evidence" value="ECO:0007669"/>
    <property type="project" value="UniProtKB-UniRule"/>
</dbReference>
<dbReference type="Proteomes" id="UP000015101">
    <property type="component" value="Unassembled WGS sequence"/>
</dbReference>
<dbReference type="PANTHER" id="PTHR15350">
    <property type="entry name" value="COP9 SIGNALOSOME COMPLEX SUBUNIT 7/DENDRITIC CELL PROTEIN GA17"/>
    <property type="match status" value="1"/>
</dbReference>
<reference evidence="7 9" key="2">
    <citation type="journal article" date="2013" name="Nature">
        <title>Insights into bilaterian evolution from three spiralian genomes.</title>
        <authorList>
            <person name="Simakov O."/>
            <person name="Marletaz F."/>
            <person name="Cho S.J."/>
            <person name="Edsinger-Gonzales E."/>
            <person name="Havlak P."/>
            <person name="Hellsten U."/>
            <person name="Kuo D.H."/>
            <person name="Larsson T."/>
            <person name="Lv J."/>
            <person name="Arendt D."/>
            <person name="Savage R."/>
            <person name="Osoegawa K."/>
            <person name="de Jong P."/>
            <person name="Grimwood J."/>
            <person name="Chapman J.A."/>
            <person name="Shapiro H."/>
            <person name="Aerts A."/>
            <person name="Otillar R.P."/>
            <person name="Terry A.Y."/>
            <person name="Boore J.L."/>
            <person name="Grigoriev I.V."/>
            <person name="Lindberg D.R."/>
            <person name="Seaver E.C."/>
            <person name="Weisblat D.A."/>
            <person name="Putnam N.H."/>
            <person name="Rokhsar D.S."/>
        </authorList>
    </citation>
    <scope>NUCLEOTIDE SEQUENCE</scope>
</reference>
<dbReference type="eggNOG" id="KOG2753">
    <property type="taxonomic scope" value="Eukaryota"/>
</dbReference>
<evidence type="ECO:0000256" key="5">
    <source>
        <dbReference type="HAMAP-Rule" id="MF_03012"/>
    </source>
</evidence>
<accession>T1FNC5</accession>
<dbReference type="InterPro" id="IPR040750">
    <property type="entry name" value="eIF3m_C_helix"/>
</dbReference>
<dbReference type="AlphaFoldDB" id="T1FNC5"/>
<dbReference type="GO" id="GO:0002183">
    <property type="term" value="P:cytoplasmic translational initiation"/>
    <property type="evidence" value="ECO:0000318"/>
    <property type="project" value="GO_Central"/>
</dbReference>
<dbReference type="GO" id="GO:0003743">
    <property type="term" value="F:translation initiation factor activity"/>
    <property type="evidence" value="ECO:0007669"/>
    <property type="project" value="UniProtKB-UniRule"/>
</dbReference>
<dbReference type="InParanoid" id="T1FNC5"/>
<dbReference type="KEGG" id="hro:HELRODRAFT_185831"/>
<dbReference type="GO" id="GO:0033290">
    <property type="term" value="C:eukaryotic 48S preinitiation complex"/>
    <property type="evidence" value="ECO:0007669"/>
    <property type="project" value="UniProtKB-UniRule"/>
</dbReference>
<dbReference type="HOGENOM" id="CLU_035254_1_0_1"/>
<dbReference type="SMART" id="SM00088">
    <property type="entry name" value="PINT"/>
    <property type="match status" value="1"/>
</dbReference>
<keyword evidence="9" id="KW-1185">Reference proteome</keyword>
<reference evidence="8" key="3">
    <citation type="submission" date="2015-06" db="UniProtKB">
        <authorList>
            <consortium name="EnsemblMetazoa"/>
        </authorList>
    </citation>
    <scope>IDENTIFICATION</scope>
</reference>
<keyword evidence="3 5" id="KW-0396">Initiation factor</keyword>
<evidence type="ECO:0000313" key="7">
    <source>
        <dbReference type="EMBL" id="ESN98465.1"/>
    </source>
</evidence>
<evidence type="ECO:0000313" key="8">
    <source>
        <dbReference type="EnsemblMetazoa" id="HelroP185831"/>
    </source>
</evidence>
<dbReference type="InterPro" id="IPR027528">
    <property type="entry name" value="eIF3m"/>
</dbReference>
<dbReference type="EMBL" id="AMQM01005884">
    <property type="status" value="NOT_ANNOTATED_CDS"/>
    <property type="molecule type" value="Genomic_DNA"/>
</dbReference>
<comment type="subcellular location">
    <subcellularLocation>
        <location evidence="5">Cytoplasm</location>
    </subcellularLocation>
</comment>
<evidence type="ECO:0000256" key="4">
    <source>
        <dbReference type="ARBA" id="ARBA00022917"/>
    </source>
</evidence>
<dbReference type="OrthoDB" id="10267031at2759"/>
<dbReference type="InterPro" id="IPR000717">
    <property type="entry name" value="PCI_dom"/>
</dbReference>
<dbReference type="HAMAP" id="MF_03012">
    <property type="entry name" value="eIF3m"/>
    <property type="match status" value="1"/>
</dbReference>
<dbReference type="RefSeq" id="XP_009023419.1">
    <property type="nucleotide sequence ID" value="XM_009025171.1"/>
</dbReference>
<reference evidence="9" key="1">
    <citation type="submission" date="2012-12" db="EMBL/GenBank/DDBJ databases">
        <authorList>
            <person name="Hellsten U."/>
            <person name="Grimwood J."/>
            <person name="Chapman J.A."/>
            <person name="Shapiro H."/>
            <person name="Aerts A."/>
            <person name="Otillar R.P."/>
            <person name="Terry A.Y."/>
            <person name="Boore J.L."/>
            <person name="Simakov O."/>
            <person name="Marletaz F."/>
            <person name="Cho S.-J."/>
            <person name="Edsinger-Gonzales E."/>
            <person name="Havlak P."/>
            <person name="Kuo D.-H."/>
            <person name="Larsson T."/>
            <person name="Lv J."/>
            <person name="Arendt D."/>
            <person name="Savage R."/>
            <person name="Osoegawa K."/>
            <person name="de Jong P."/>
            <person name="Lindberg D.R."/>
            <person name="Seaver E.C."/>
            <person name="Weisblat D.A."/>
            <person name="Putnam N.H."/>
            <person name="Grigoriev I.V."/>
            <person name="Rokhsar D.S."/>
        </authorList>
    </citation>
    <scope>NUCLEOTIDE SEQUENCE</scope>
</reference>
<dbReference type="PANTHER" id="PTHR15350:SF2">
    <property type="entry name" value="EUKARYOTIC TRANSLATION INITIATION FACTOR 3 SUBUNIT M"/>
    <property type="match status" value="1"/>
</dbReference>
<evidence type="ECO:0000259" key="6">
    <source>
        <dbReference type="PROSITE" id="PS50250"/>
    </source>
</evidence>
<dbReference type="STRING" id="6412.T1FNC5"/>
<dbReference type="Pfam" id="PF01399">
    <property type="entry name" value="PCI"/>
    <property type="match status" value="1"/>
</dbReference>
<keyword evidence="2 5" id="KW-0963">Cytoplasm</keyword>
<comment type="similarity">
    <text evidence="5">Belongs to the eIF-3 subunit M family.</text>
</comment>
<dbReference type="GO" id="GO:0005852">
    <property type="term" value="C:eukaryotic translation initiation factor 3 complex"/>
    <property type="evidence" value="ECO:0000318"/>
    <property type="project" value="GO_Central"/>
</dbReference>
<keyword evidence="4 5" id="KW-0648">Protein biosynthesis</keyword>
<dbReference type="InterPro" id="IPR045237">
    <property type="entry name" value="COPS7/eIF3m"/>
</dbReference>
<dbReference type="FunCoup" id="T1FNC5">
    <property type="interactions" value="1956"/>
</dbReference>
<evidence type="ECO:0000256" key="2">
    <source>
        <dbReference type="ARBA" id="ARBA00022490"/>
    </source>
</evidence>
<dbReference type="PROSITE" id="PS50250">
    <property type="entry name" value="PCI"/>
    <property type="match status" value="1"/>
</dbReference>
<evidence type="ECO:0000256" key="3">
    <source>
        <dbReference type="ARBA" id="ARBA00022540"/>
    </source>
</evidence>
<dbReference type="GO" id="GO:0016282">
    <property type="term" value="C:eukaryotic 43S preinitiation complex"/>
    <property type="evidence" value="ECO:0007669"/>
    <property type="project" value="UniProtKB-UniRule"/>
</dbReference>
<protein>
    <recommendedName>
        <fullName evidence="5">Eukaryotic translation initiation factor 3 subunit M</fullName>
        <shortName evidence="5">eIF3m</shortName>
    </recommendedName>
</protein>
<evidence type="ECO:0000313" key="9">
    <source>
        <dbReference type="Proteomes" id="UP000015101"/>
    </source>
</evidence>
<gene>
    <name evidence="8" type="primary">20210322</name>
    <name evidence="7" type="ORF">HELRODRAFT_185831</name>
</gene>
<comment type="function">
    <text evidence="5">Component of the eukaryotic translation initiation factor 3 (eIF-3) complex, which is involved in protein synthesis of a specialized repertoire of mRNAs and, together with other initiation factors, stimulates binding of mRNA and methionyl-tRNAi to the 40S ribosome. The eIF-3 complex specifically targets and initiates translation of a subset of mRNAs involved in cell proliferation.</text>
</comment>
<name>T1FNC5_HELRO</name>
<dbReference type="EMBL" id="KB097144">
    <property type="protein sequence ID" value="ESN98465.1"/>
    <property type="molecule type" value="Genomic_DNA"/>
</dbReference>
<dbReference type="Pfam" id="PF18005">
    <property type="entry name" value="eIF3m_C_helix"/>
    <property type="match status" value="1"/>
</dbReference>
<comment type="subunit">
    <text evidence="5">Component of the eukaryotic translation initiation factor 3 (eIF-3) complex.</text>
</comment>
<sequence length="380" mass="43337">MSIPVFIDLEPINQLSELRSYLRSKNVDIEEEVPENVFLEENLFQVITCSEQLWKEQVNESEVESIFNSIISLSIVLPHEQIEPAVSALCQQLKKPLPIGDKRNASKLKLLNNLFIGLDETSQLRYTTYLSLIQLAGQTDLLNLVNIKLDDVKKWMKLWQLDTPQYQALLRVLHEMFTSTKKTDQASKVMIELLGTYNEENAAQARVDARRCIATCIADPSVLLLDHLLLLKPVKFLEGEPIHDLVTIFVSGKLSQYLSFYEKHKDVISSNGLNHEDNKQKMRLLTFLSLVEGKNEVTYQAVQSELQLEDNQLEPFIINVIKSKAAKVKLVQTQKKIVVNSSINRTFGKPQWLQLKNQLITWQTNLNLVANGLQGITAKV</sequence>